<proteinExistence type="predicted"/>
<accession>A0AAI8TUW2</accession>
<gene>
    <name evidence="1" type="ORF">hbim_02918</name>
</gene>
<organism evidence="1 2">
    <name type="scientific">Mycolicibacterium mageritense</name>
    <name type="common">Mycobacterium mageritense</name>
    <dbReference type="NCBI Taxonomy" id="53462"/>
    <lineage>
        <taxon>Bacteria</taxon>
        <taxon>Bacillati</taxon>
        <taxon>Actinomycetota</taxon>
        <taxon>Actinomycetes</taxon>
        <taxon>Mycobacteriales</taxon>
        <taxon>Mycobacteriaceae</taxon>
        <taxon>Mycolicibacterium</taxon>
    </lineage>
</organism>
<dbReference type="EMBL" id="AP027452">
    <property type="protein sequence ID" value="BDY28982.1"/>
    <property type="molecule type" value="Genomic_DNA"/>
</dbReference>
<dbReference type="Proteomes" id="UP001241092">
    <property type="component" value="Chromosome"/>
</dbReference>
<evidence type="ECO:0000313" key="2">
    <source>
        <dbReference type="Proteomes" id="UP001241092"/>
    </source>
</evidence>
<protein>
    <submittedName>
        <fullName evidence="1">Uncharacterized protein</fullName>
    </submittedName>
</protein>
<evidence type="ECO:0000313" key="1">
    <source>
        <dbReference type="EMBL" id="BDY28982.1"/>
    </source>
</evidence>
<name>A0AAI8TUW2_MYCME</name>
<reference evidence="1" key="1">
    <citation type="submission" date="2023-03" db="EMBL/GenBank/DDBJ databases">
        <title>Draft genome sequence of a Mycolicibacterium mageritense strain H4_3_1 isolated from a hybrid biological-inorganic system reactor.</title>
        <authorList>
            <person name="Feng X."/>
            <person name="Kazama D."/>
            <person name="Sato K."/>
            <person name="Kobayashi H."/>
        </authorList>
    </citation>
    <scope>NUCLEOTIDE SEQUENCE</scope>
    <source>
        <strain evidence="1">H4_3_1</strain>
    </source>
</reference>
<dbReference type="AlphaFoldDB" id="A0AAI8TUW2"/>
<sequence length="122" mass="13648">MFSDTVVTPLKIDSAFAARGEKGVAMDAFLEDIHGWIDIRHRGANEHRMPSARQLVFKVDCSERPASQLVKPILNQHDPFTTSVAMKKPVVYDGVDVHHRQAMVPSECTDCGFLQQFAILPE</sequence>